<proteinExistence type="predicted"/>
<dbReference type="InterPro" id="IPR001584">
    <property type="entry name" value="Integrase_cat-core"/>
</dbReference>
<accession>A0ABY6KL83</accession>
<dbReference type="Pfam" id="PF17921">
    <property type="entry name" value="Integrase_H2C2"/>
    <property type="match status" value="1"/>
</dbReference>
<dbReference type="EMBL" id="CP092868">
    <property type="protein sequence ID" value="UYV68567.1"/>
    <property type="molecule type" value="Genomic_DNA"/>
</dbReference>
<dbReference type="InterPro" id="IPR036397">
    <property type="entry name" value="RNaseH_sf"/>
</dbReference>
<dbReference type="InterPro" id="IPR007282">
    <property type="entry name" value="NOT2/3/5_C"/>
</dbReference>
<dbReference type="EC" id="2.7.7.49" evidence="1"/>
<protein>
    <recommendedName>
        <fullName evidence="1">RNA-directed DNA polymerase</fullName>
        <ecNumber evidence="1">2.7.7.49</ecNumber>
    </recommendedName>
</protein>
<dbReference type="InterPro" id="IPR038635">
    <property type="entry name" value="CCR4-NOT_su2/3/5_C_sf"/>
</dbReference>
<feature type="region of interest" description="Disordered" evidence="2">
    <location>
        <begin position="41"/>
        <end position="64"/>
    </location>
</feature>
<evidence type="ECO:0000256" key="2">
    <source>
        <dbReference type="SAM" id="MobiDB-lite"/>
    </source>
</evidence>
<dbReference type="PANTHER" id="PTHR37984">
    <property type="entry name" value="PROTEIN CBG26694"/>
    <property type="match status" value="1"/>
</dbReference>
<dbReference type="Gene3D" id="2.30.30.1020">
    <property type="entry name" value="CCR4-NOT complex subunit 2/3/5, C-terminal domain"/>
    <property type="match status" value="1"/>
</dbReference>
<dbReference type="InterPro" id="IPR050951">
    <property type="entry name" value="Retrovirus_Pol_polyprotein"/>
</dbReference>
<gene>
    <name evidence="4" type="ORF">LAZ67_6000114</name>
</gene>
<feature type="compositionally biased region" description="Polar residues" evidence="2">
    <location>
        <begin position="568"/>
        <end position="606"/>
    </location>
</feature>
<dbReference type="Gene3D" id="3.30.420.10">
    <property type="entry name" value="Ribonuclease H-like superfamily/Ribonuclease H"/>
    <property type="match status" value="1"/>
</dbReference>
<dbReference type="Pfam" id="PF04153">
    <property type="entry name" value="NOT2_3_5_C"/>
    <property type="match status" value="1"/>
</dbReference>
<evidence type="ECO:0000313" key="4">
    <source>
        <dbReference type="EMBL" id="UYV68567.1"/>
    </source>
</evidence>
<organism evidence="4 5">
    <name type="scientific">Cordylochernes scorpioides</name>
    <dbReference type="NCBI Taxonomy" id="51811"/>
    <lineage>
        <taxon>Eukaryota</taxon>
        <taxon>Metazoa</taxon>
        <taxon>Ecdysozoa</taxon>
        <taxon>Arthropoda</taxon>
        <taxon>Chelicerata</taxon>
        <taxon>Arachnida</taxon>
        <taxon>Pseudoscorpiones</taxon>
        <taxon>Cheliferoidea</taxon>
        <taxon>Chernetidae</taxon>
        <taxon>Cordylochernes</taxon>
    </lineage>
</organism>
<sequence length="944" mass="106105">MINLRGEDSLGLHYGLVYGTSSFLAKPLYYHGSDLPNCVVQPEYSSHGKPGSAQPEAHAPGPEKDRQHEWCIVLRRNSTQTLPLMVVGGEGPSLCGRNWMKALGILPTQPYKVDMIKLPCYHPASEPVEMVLLMDALDSSPVTSDDIRASLPGDPALRQALNYTLQGWSEETPKEIELMPYWSRRCELGACEGLLFWGNRVIIPTNLRAKMLDELHNSHQGIVGLKSVARTLFWWPGLDKDIEETVRRCNCCQSHASMPPRATPVNWPPTNQPWDRVHIDHLGPFEQNLYLIVVDACTKWIEAIPVPNTSTRETIEQLRCLFARFGIPRTLVSDNGTGFTSEEFRQFMTRNGIRHLRTAPFHPSSNGLAERAVQTIKTGLKKVQQGSISQRLAEILLGYRRTPIASIGKSPSEMMFGRNIRSRLDLILPNPGKSEEPGFKVGESVWYRTFKSEPKWDQASIQNTTGNRLVTLQTARGQARRHWDQVRRSHIPDKRGEATEDHTGVSEPDLNTESEELIPQHQEVTSEPQSSTEPAQSPRTSTPPDPKSPPVIPLRRSSRIRRPPTRLNLSASSLTNYSLSQHNSRNFGSQNLMNSGMSNSTFSSTPGLDLSEFPSLTNRGSQDSNSNPSLPPNPMAGRPAYDYSPVYCVSTLLEPHIGLFPVGMVKQPNNESNEFQIHNEDFPALPGSQTQDNNPDNKSEEEVEGAEDLEGSGDSTGGLLEISKESRYSNDKLSSQGQKRGIQTSKDGRVTNIPSSMVMDQFGMVGLLTFIRAAETEPNLVSLALGNDLTTLGLNLNTPESLFPTFGGPWSDQPCRPQDIDYYVPIEYLVNHNIKEKLATVKFNRYGDDLLFFIFYMYSGDILQLAAANELYSREWRYHKDERVWITRLPGMVPTEKTSTYERGTYYFFDAINWRKVAKEFHLDYERLDDRPQIPAQHFPPIMA</sequence>
<dbReference type="Gene3D" id="1.10.340.70">
    <property type="match status" value="1"/>
</dbReference>
<feature type="domain" description="Integrase catalytic" evidence="3">
    <location>
        <begin position="269"/>
        <end position="419"/>
    </location>
</feature>
<feature type="region of interest" description="Disordered" evidence="2">
    <location>
        <begin position="474"/>
        <end position="637"/>
    </location>
</feature>
<feature type="region of interest" description="Disordered" evidence="2">
    <location>
        <begin position="680"/>
        <end position="751"/>
    </location>
</feature>
<name>A0ABY6KL83_9ARAC</name>
<dbReference type="InterPro" id="IPR012337">
    <property type="entry name" value="RNaseH-like_sf"/>
</dbReference>
<dbReference type="PANTHER" id="PTHR37984:SF5">
    <property type="entry name" value="PROTEIN NYNRIN-LIKE"/>
    <property type="match status" value="1"/>
</dbReference>
<dbReference type="Proteomes" id="UP001235939">
    <property type="component" value="Chromosome 06"/>
</dbReference>
<feature type="compositionally biased region" description="Polar residues" evidence="2">
    <location>
        <begin position="731"/>
        <end position="745"/>
    </location>
</feature>
<evidence type="ECO:0000259" key="3">
    <source>
        <dbReference type="PROSITE" id="PS50994"/>
    </source>
</evidence>
<dbReference type="SUPFAM" id="SSF53098">
    <property type="entry name" value="Ribonuclease H-like"/>
    <property type="match status" value="1"/>
</dbReference>
<feature type="compositionally biased region" description="Pro residues" evidence="2">
    <location>
        <begin position="541"/>
        <end position="552"/>
    </location>
</feature>
<dbReference type="PROSITE" id="PS50994">
    <property type="entry name" value="INTEGRASE"/>
    <property type="match status" value="1"/>
</dbReference>
<feature type="compositionally biased region" description="Polar residues" evidence="2">
    <location>
        <begin position="522"/>
        <end position="540"/>
    </location>
</feature>
<feature type="compositionally biased region" description="Basic and acidic residues" evidence="2">
    <location>
        <begin position="481"/>
        <end position="504"/>
    </location>
</feature>
<dbReference type="InterPro" id="IPR041588">
    <property type="entry name" value="Integrase_H2C2"/>
</dbReference>
<dbReference type="Pfam" id="PF00665">
    <property type="entry name" value="rve"/>
    <property type="match status" value="1"/>
</dbReference>
<keyword evidence="5" id="KW-1185">Reference proteome</keyword>
<evidence type="ECO:0000256" key="1">
    <source>
        <dbReference type="ARBA" id="ARBA00012493"/>
    </source>
</evidence>
<feature type="compositionally biased region" description="Acidic residues" evidence="2">
    <location>
        <begin position="701"/>
        <end position="711"/>
    </location>
</feature>
<evidence type="ECO:0000313" key="5">
    <source>
        <dbReference type="Proteomes" id="UP001235939"/>
    </source>
</evidence>
<reference evidence="4 5" key="1">
    <citation type="submission" date="2022-01" db="EMBL/GenBank/DDBJ databases">
        <title>A chromosomal length assembly of Cordylochernes scorpioides.</title>
        <authorList>
            <person name="Zeh D."/>
            <person name="Zeh J."/>
        </authorList>
    </citation>
    <scope>NUCLEOTIDE SEQUENCE [LARGE SCALE GENOMIC DNA]</scope>
    <source>
        <strain evidence="4">IN4F17</strain>
        <tissue evidence="4">Whole Body</tissue>
    </source>
</reference>
<feature type="compositionally biased region" description="Polar residues" evidence="2">
    <location>
        <begin position="614"/>
        <end position="623"/>
    </location>
</feature>